<dbReference type="RefSeq" id="WP_112306526.1">
    <property type="nucleotide sequence ID" value="NZ_QMDV01000004.1"/>
</dbReference>
<dbReference type="Proteomes" id="UP000251692">
    <property type="component" value="Unassembled WGS sequence"/>
</dbReference>
<dbReference type="OrthoDB" id="1453199at2"/>
<proteinExistence type="predicted"/>
<organism evidence="2 3">
    <name type="scientific">Pontibacter arcticus</name>
    <dbReference type="NCBI Taxonomy" id="2080288"/>
    <lineage>
        <taxon>Bacteria</taxon>
        <taxon>Pseudomonadati</taxon>
        <taxon>Bacteroidota</taxon>
        <taxon>Cytophagia</taxon>
        <taxon>Cytophagales</taxon>
        <taxon>Hymenobacteraceae</taxon>
        <taxon>Pontibacter</taxon>
    </lineage>
</organism>
<comment type="caution">
    <text evidence="2">The sequence shown here is derived from an EMBL/GenBank/DDBJ whole genome shotgun (WGS) entry which is preliminary data.</text>
</comment>
<keyword evidence="1" id="KW-0812">Transmembrane</keyword>
<sequence length="90" mass="9806">MNKTLTGTTILSGIFAIILVVVGLLNLFLIHPVPGIAYMLLAVLYLPQTNALLMQKWGFHIPGLLKIILGIVLIMFTLGVSDLGDMIDKM</sequence>
<evidence type="ECO:0000313" key="2">
    <source>
        <dbReference type="EMBL" id="RAU81848.1"/>
    </source>
</evidence>
<name>A0A364RBZ1_9BACT</name>
<accession>A0A364RBZ1</accession>
<feature type="transmembrane region" description="Helical" evidence="1">
    <location>
        <begin position="6"/>
        <end position="29"/>
    </location>
</feature>
<feature type="transmembrane region" description="Helical" evidence="1">
    <location>
        <begin position="59"/>
        <end position="80"/>
    </location>
</feature>
<evidence type="ECO:0000256" key="1">
    <source>
        <dbReference type="SAM" id="Phobius"/>
    </source>
</evidence>
<reference evidence="2 3" key="1">
    <citation type="submission" date="2018-06" db="EMBL/GenBank/DDBJ databases">
        <authorList>
            <person name="Liu Z.-W."/>
        </authorList>
    </citation>
    <scope>NUCLEOTIDE SEQUENCE [LARGE SCALE GENOMIC DNA]</scope>
    <source>
        <strain evidence="2 3">2b14</strain>
    </source>
</reference>
<dbReference type="AlphaFoldDB" id="A0A364RBZ1"/>
<reference evidence="2 3" key="2">
    <citation type="submission" date="2018-07" db="EMBL/GenBank/DDBJ databases">
        <title>Pontibacter sp. 2b14 genomic sequence and assembly.</title>
        <authorList>
            <person name="Du Z.-J."/>
        </authorList>
    </citation>
    <scope>NUCLEOTIDE SEQUENCE [LARGE SCALE GENOMIC DNA]</scope>
    <source>
        <strain evidence="2 3">2b14</strain>
    </source>
</reference>
<evidence type="ECO:0000313" key="3">
    <source>
        <dbReference type="Proteomes" id="UP000251692"/>
    </source>
</evidence>
<dbReference type="EMBL" id="QMDV01000004">
    <property type="protein sequence ID" value="RAU81848.1"/>
    <property type="molecule type" value="Genomic_DNA"/>
</dbReference>
<gene>
    <name evidence="2" type="ORF">DP923_14240</name>
</gene>
<keyword evidence="3" id="KW-1185">Reference proteome</keyword>
<keyword evidence="1" id="KW-1133">Transmembrane helix</keyword>
<protein>
    <submittedName>
        <fullName evidence="2">Uncharacterized protein</fullName>
    </submittedName>
</protein>
<keyword evidence="1" id="KW-0472">Membrane</keyword>